<keyword evidence="1 9" id="KW-0963">Cytoplasm</keyword>
<feature type="binding site" evidence="9">
    <location>
        <position position="171"/>
    </location>
    <ligand>
        <name>Zn(2+)</name>
        <dbReference type="ChEBI" id="CHEBI:29105"/>
        <label>1</label>
    </ligand>
</feature>
<sequence length="385" mass="40271">MSTKDWIEKDYYKVLGVDKKASAEEIKKAFRKIARDNHPDANPGDKAAEARFKEASEANNVLSNPEKRKEYDEARSLFGGAGTRFGRSSTGEGTAGFEDLFRNAGGAQGGFGDLFGNLFGGGSSGGSRRSSQRGPRRGADIEGEANLTFEQAVEGSTVGMRTVSDEACSACRGTGAKPGTLPKVCPGCDGSGMRSSTAGGVFSMSEPCTDCRGRGLLVDEPCPACDGTGRGKSTNTVNVRIPAGVTDGQRIRIKGKGVAGQNGGAAGDLYVTVHVAPHKLFGQQGNNLTITVPVTFAEASLGADIQIPTLQGPKVKLRVPPNTPNGRTLRVRGKGVRRKDGTVGDLLVTIQVKVPEHLSDAAKNALQEYAEKAGQEDPRAALFGG</sequence>
<evidence type="ECO:0000259" key="12">
    <source>
        <dbReference type="PROSITE" id="PS50076"/>
    </source>
</evidence>
<dbReference type="Pfam" id="PF01556">
    <property type="entry name" value="DnaJ_C"/>
    <property type="match status" value="1"/>
</dbReference>
<evidence type="ECO:0000256" key="11">
    <source>
        <dbReference type="SAM" id="MobiDB-lite"/>
    </source>
</evidence>
<dbReference type="NCBIfam" id="NF008035">
    <property type="entry name" value="PRK10767.1"/>
    <property type="match status" value="1"/>
</dbReference>
<reference evidence="14 15" key="1">
    <citation type="submission" date="2021-03" db="EMBL/GenBank/DDBJ databases">
        <title>Human Oral Microbial Genomes.</title>
        <authorList>
            <person name="Johnston C.D."/>
            <person name="Chen T."/>
            <person name="Dewhirst F.E."/>
        </authorList>
    </citation>
    <scope>NUCLEOTIDE SEQUENCE [LARGE SCALE GENOMIC DNA]</scope>
    <source>
        <strain evidence="14 15">DSMZ 100122</strain>
    </source>
</reference>
<feature type="binding site" evidence="9">
    <location>
        <position position="225"/>
    </location>
    <ligand>
        <name>Zn(2+)</name>
        <dbReference type="ChEBI" id="CHEBI:29105"/>
        <label>1</label>
    </ligand>
</feature>
<keyword evidence="4 9" id="KW-0677">Repeat</keyword>
<keyword evidence="6 9" id="KW-0862">Zinc</keyword>
<organism evidence="14 15">
    <name type="scientific">Arachnia rubra</name>
    <dbReference type="NCBI Taxonomy" id="1547448"/>
    <lineage>
        <taxon>Bacteria</taxon>
        <taxon>Bacillati</taxon>
        <taxon>Actinomycetota</taxon>
        <taxon>Actinomycetes</taxon>
        <taxon>Propionibacteriales</taxon>
        <taxon>Propionibacteriaceae</taxon>
        <taxon>Arachnia</taxon>
    </lineage>
</organism>
<dbReference type="PANTHER" id="PTHR43096">
    <property type="entry name" value="DNAJ HOMOLOG 1, MITOCHONDRIAL-RELATED"/>
    <property type="match status" value="1"/>
</dbReference>
<dbReference type="Gene3D" id="2.60.260.20">
    <property type="entry name" value="Urease metallochaperone UreE, N-terminal domain"/>
    <property type="match status" value="2"/>
</dbReference>
<feature type="binding site" evidence="9">
    <location>
        <position position="208"/>
    </location>
    <ligand>
        <name>Zn(2+)</name>
        <dbReference type="ChEBI" id="CHEBI:29105"/>
        <label>2</label>
    </ligand>
</feature>
<dbReference type="InterPro" id="IPR036410">
    <property type="entry name" value="HSP_DnaJ_Cys-rich_dom_sf"/>
</dbReference>
<evidence type="ECO:0000256" key="4">
    <source>
        <dbReference type="ARBA" id="ARBA00022737"/>
    </source>
</evidence>
<protein>
    <recommendedName>
        <fullName evidence="9">Chaperone protein DnaJ</fullName>
    </recommendedName>
</protein>
<dbReference type="NCBIfam" id="TIGR02349">
    <property type="entry name" value="DnaJ_bact"/>
    <property type="match status" value="1"/>
</dbReference>
<dbReference type="CDD" id="cd10747">
    <property type="entry name" value="DnaJ_C"/>
    <property type="match status" value="1"/>
</dbReference>
<evidence type="ECO:0000256" key="8">
    <source>
        <dbReference type="ARBA" id="ARBA00023186"/>
    </source>
</evidence>
<comment type="similarity">
    <text evidence="9">Belongs to the DnaJ family.</text>
</comment>
<comment type="cofactor">
    <cofactor evidence="9">
        <name>Zn(2+)</name>
        <dbReference type="ChEBI" id="CHEBI:29105"/>
    </cofactor>
    <text evidence="9">Binds 2 Zn(2+) ions per monomer.</text>
</comment>
<dbReference type="InterPro" id="IPR001623">
    <property type="entry name" value="DnaJ_domain"/>
</dbReference>
<dbReference type="PROSITE" id="PS51188">
    <property type="entry name" value="ZF_CR"/>
    <property type="match status" value="1"/>
</dbReference>
<dbReference type="EMBL" id="CP072384">
    <property type="protein sequence ID" value="QUC08766.1"/>
    <property type="molecule type" value="Genomic_DNA"/>
</dbReference>
<dbReference type="Pfam" id="PF00684">
    <property type="entry name" value="DnaJ_CXXCXGXG"/>
    <property type="match status" value="1"/>
</dbReference>
<feature type="zinc finger region" description="CR-type" evidence="10">
    <location>
        <begin position="155"/>
        <end position="234"/>
    </location>
</feature>
<keyword evidence="14" id="KW-0560">Oxidoreductase</keyword>
<comment type="subcellular location">
    <subcellularLocation>
        <location evidence="9">Cytoplasm</location>
    </subcellularLocation>
</comment>
<feature type="repeat" description="CXXCXGXG motif" evidence="9">
    <location>
        <begin position="185"/>
        <end position="192"/>
    </location>
</feature>
<comment type="subunit">
    <text evidence="9">Homodimer.</text>
</comment>
<comment type="function">
    <text evidence="9">Participates actively in the response to hyperosmotic and heat shock by preventing the aggregation of stress-denatured proteins and by disaggregating proteins, also in an autonomous, DnaK-independent fashion. Unfolded proteins bind initially to DnaJ; upon interaction with the DnaJ-bound protein, DnaK hydrolyzes its bound ATP, resulting in the formation of a stable complex. GrpE releases ADP from DnaK; ATP binding to DnaK triggers the release of the substrate protein, thus completing the reaction cycle. Several rounds of ATP-dependent interactions between DnaJ, DnaK and GrpE are required for fully efficient folding. Also involved, together with DnaK and GrpE, in the DNA replication of plasmids through activation of initiation proteins.</text>
</comment>
<evidence type="ECO:0000313" key="14">
    <source>
        <dbReference type="EMBL" id="QUC08766.1"/>
    </source>
</evidence>
<dbReference type="Gene3D" id="1.10.287.110">
    <property type="entry name" value="DnaJ domain"/>
    <property type="match status" value="1"/>
</dbReference>
<keyword evidence="7 9" id="KW-0346">Stress response</keyword>
<proteinExistence type="inferred from homology"/>
<dbReference type="InterPro" id="IPR001305">
    <property type="entry name" value="HSP_DnaJ_Cys-rich_dom"/>
</dbReference>
<dbReference type="PROSITE" id="PS50076">
    <property type="entry name" value="DNAJ_2"/>
    <property type="match status" value="1"/>
</dbReference>
<dbReference type="PANTHER" id="PTHR43096:SF54">
    <property type="entry name" value="CHAPERONE PROTEIN DNAJ 1"/>
    <property type="match status" value="1"/>
</dbReference>
<dbReference type="Gene3D" id="2.10.230.10">
    <property type="entry name" value="Heat shock protein DnaJ, cysteine-rich domain"/>
    <property type="match status" value="1"/>
</dbReference>
<dbReference type="InterPro" id="IPR012724">
    <property type="entry name" value="DnaJ"/>
</dbReference>
<feature type="binding site" evidence="9">
    <location>
        <position position="168"/>
    </location>
    <ligand>
        <name>Zn(2+)</name>
        <dbReference type="ChEBI" id="CHEBI:29105"/>
        <label>1</label>
    </ligand>
</feature>
<evidence type="ECO:0000256" key="9">
    <source>
        <dbReference type="HAMAP-Rule" id="MF_01152"/>
    </source>
</evidence>
<dbReference type="SUPFAM" id="SSF57938">
    <property type="entry name" value="DnaJ/Hsp40 cysteine-rich domain"/>
    <property type="match status" value="1"/>
</dbReference>
<feature type="binding site" evidence="9">
    <location>
        <position position="222"/>
    </location>
    <ligand>
        <name>Zn(2+)</name>
        <dbReference type="ChEBI" id="CHEBI:29105"/>
        <label>1</label>
    </ligand>
</feature>
<feature type="binding site" evidence="9">
    <location>
        <position position="211"/>
    </location>
    <ligand>
        <name>Zn(2+)</name>
        <dbReference type="ChEBI" id="CHEBI:29105"/>
        <label>2</label>
    </ligand>
</feature>
<dbReference type="PRINTS" id="PR00625">
    <property type="entry name" value="JDOMAIN"/>
</dbReference>
<dbReference type="SUPFAM" id="SSF46565">
    <property type="entry name" value="Chaperone J-domain"/>
    <property type="match status" value="1"/>
</dbReference>
<feature type="repeat" description="CXXCXGXG motif" evidence="9">
    <location>
        <begin position="208"/>
        <end position="215"/>
    </location>
</feature>
<dbReference type="InterPro" id="IPR008971">
    <property type="entry name" value="HSP40/DnaJ_pept-bd"/>
</dbReference>
<dbReference type="CDD" id="cd06257">
    <property type="entry name" value="DnaJ"/>
    <property type="match status" value="1"/>
</dbReference>
<keyword evidence="5 9" id="KW-0863">Zinc-finger</keyword>
<keyword evidence="3 9" id="KW-0479">Metal-binding</keyword>
<feature type="region of interest" description="Disordered" evidence="11">
    <location>
        <begin position="122"/>
        <end position="144"/>
    </location>
</feature>
<keyword evidence="15" id="KW-1185">Reference proteome</keyword>
<evidence type="ECO:0000256" key="10">
    <source>
        <dbReference type="PROSITE-ProRule" id="PRU00546"/>
    </source>
</evidence>
<evidence type="ECO:0000259" key="13">
    <source>
        <dbReference type="PROSITE" id="PS51188"/>
    </source>
</evidence>
<dbReference type="PROSITE" id="PS00636">
    <property type="entry name" value="DNAJ_1"/>
    <property type="match status" value="1"/>
</dbReference>
<dbReference type="Pfam" id="PF00226">
    <property type="entry name" value="DnaJ"/>
    <property type="match status" value="1"/>
</dbReference>
<feature type="binding site" evidence="9">
    <location>
        <position position="185"/>
    </location>
    <ligand>
        <name>Zn(2+)</name>
        <dbReference type="ChEBI" id="CHEBI:29105"/>
        <label>2</label>
    </ligand>
</feature>
<feature type="binding site" evidence="9">
    <location>
        <position position="188"/>
    </location>
    <ligand>
        <name>Zn(2+)</name>
        <dbReference type="ChEBI" id="CHEBI:29105"/>
        <label>2</label>
    </ligand>
</feature>
<evidence type="ECO:0000256" key="1">
    <source>
        <dbReference type="ARBA" id="ARBA00022490"/>
    </source>
</evidence>
<feature type="domain" description="J" evidence="12">
    <location>
        <begin position="10"/>
        <end position="75"/>
    </location>
</feature>
<evidence type="ECO:0000256" key="3">
    <source>
        <dbReference type="ARBA" id="ARBA00022723"/>
    </source>
</evidence>
<feature type="repeat" description="CXXCXGXG motif" evidence="9">
    <location>
        <begin position="168"/>
        <end position="175"/>
    </location>
</feature>
<keyword evidence="2 9" id="KW-0235">DNA replication</keyword>
<dbReference type="InterPro" id="IPR018253">
    <property type="entry name" value="DnaJ_domain_CS"/>
</dbReference>
<dbReference type="RefSeq" id="WP_212325269.1">
    <property type="nucleotide sequence ID" value="NZ_AP024463.1"/>
</dbReference>
<accession>A0ABX7Y701</accession>
<evidence type="ECO:0000256" key="7">
    <source>
        <dbReference type="ARBA" id="ARBA00023016"/>
    </source>
</evidence>
<feature type="repeat" description="CXXCXGXG motif" evidence="9">
    <location>
        <begin position="222"/>
        <end position="229"/>
    </location>
</feature>
<dbReference type="HAMAP" id="MF_01152">
    <property type="entry name" value="DnaJ"/>
    <property type="match status" value="1"/>
</dbReference>
<name>A0ABX7Y701_9ACTN</name>
<dbReference type="InterPro" id="IPR002939">
    <property type="entry name" value="DnaJ_C"/>
</dbReference>
<evidence type="ECO:0000313" key="15">
    <source>
        <dbReference type="Proteomes" id="UP000678513"/>
    </source>
</evidence>
<dbReference type="SUPFAM" id="SSF49493">
    <property type="entry name" value="HSP40/DnaJ peptide-binding domain"/>
    <property type="match status" value="2"/>
</dbReference>
<dbReference type="GO" id="GO:0016491">
    <property type="term" value="F:oxidoreductase activity"/>
    <property type="evidence" value="ECO:0007669"/>
    <property type="project" value="UniProtKB-KW"/>
</dbReference>
<dbReference type="InterPro" id="IPR036869">
    <property type="entry name" value="J_dom_sf"/>
</dbReference>
<dbReference type="SMART" id="SM00271">
    <property type="entry name" value="DnaJ"/>
    <property type="match status" value="1"/>
</dbReference>
<evidence type="ECO:0000256" key="6">
    <source>
        <dbReference type="ARBA" id="ARBA00022833"/>
    </source>
</evidence>
<gene>
    <name evidence="9 14" type="primary">dnaJ</name>
    <name evidence="14" type="ORF">J5A65_03220</name>
</gene>
<feature type="domain" description="CR-type" evidence="13">
    <location>
        <begin position="155"/>
        <end position="234"/>
    </location>
</feature>
<evidence type="ECO:0000256" key="2">
    <source>
        <dbReference type="ARBA" id="ARBA00022705"/>
    </source>
</evidence>
<dbReference type="Proteomes" id="UP000678513">
    <property type="component" value="Chromosome"/>
</dbReference>
<dbReference type="CDD" id="cd10719">
    <property type="entry name" value="DnaJ_zf"/>
    <property type="match status" value="1"/>
</dbReference>
<keyword evidence="8 9" id="KW-0143">Chaperone</keyword>
<evidence type="ECO:0000256" key="5">
    <source>
        <dbReference type="ARBA" id="ARBA00022771"/>
    </source>
</evidence>
<comment type="domain">
    <text evidence="9">The J domain is necessary and sufficient to stimulate DnaK ATPase activity. Zinc center 1 plays an important role in the autonomous, DnaK-independent chaperone activity of DnaJ. Zinc center 2 is essential for interaction with DnaK and for DnaJ activity.</text>
</comment>